<dbReference type="InterPro" id="IPR013839">
    <property type="entry name" value="DNAligase_adenylation"/>
</dbReference>
<protein>
    <recommendedName>
        <fullName evidence="1">NAD-dependent DNA ligase adenylation domain-containing protein</fullName>
    </recommendedName>
</protein>
<evidence type="ECO:0000313" key="2">
    <source>
        <dbReference type="EMBL" id="ETR66527.1"/>
    </source>
</evidence>
<dbReference type="Gene3D" id="3.30.470.30">
    <property type="entry name" value="DNA ligase/mRNA capping enzyme"/>
    <property type="match status" value="1"/>
</dbReference>
<evidence type="ECO:0000313" key="3">
    <source>
        <dbReference type="Proteomes" id="UP000189670"/>
    </source>
</evidence>
<dbReference type="SUPFAM" id="SSF56091">
    <property type="entry name" value="DNA ligase/mRNA capping enzyme, catalytic domain"/>
    <property type="match status" value="1"/>
</dbReference>
<dbReference type="GO" id="GO:0003911">
    <property type="term" value="F:DNA ligase (NAD+) activity"/>
    <property type="evidence" value="ECO:0007669"/>
    <property type="project" value="InterPro"/>
</dbReference>
<organism evidence="2 3">
    <name type="scientific">Candidatus Magnetoglobus multicellularis str. Araruama</name>
    <dbReference type="NCBI Taxonomy" id="890399"/>
    <lineage>
        <taxon>Bacteria</taxon>
        <taxon>Pseudomonadati</taxon>
        <taxon>Thermodesulfobacteriota</taxon>
        <taxon>Desulfobacteria</taxon>
        <taxon>Desulfobacterales</taxon>
        <taxon>Desulfobacteraceae</taxon>
        <taxon>Candidatus Magnetoglobus</taxon>
    </lineage>
</organism>
<accession>A0A1V1NV97</accession>
<dbReference type="EMBL" id="ATBP01001928">
    <property type="protein sequence ID" value="ETR66527.1"/>
    <property type="molecule type" value="Genomic_DNA"/>
</dbReference>
<dbReference type="Pfam" id="PF01653">
    <property type="entry name" value="DNA_ligase_aden"/>
    <property type="match status" value="1"/>
</dbReference>
<reference evidence="3" key="1">
    <citation type="submission" date="2012-11" db="EMBL/GenBank/DDBJ databases">
        <authorList>
            <person name="Lucero-Rivera Y.E."/>
            <person name="Tovar-Ramirez D."/>
        </authorList>
    </citation>
    <scope>NUCLEOTIDE SEQUENCE [LARGE SCALE GENOMIC DNA]</scope>
    <source>
        <strain evidence="3">Araruama</strain>
    </source>
</reference>
<feature type="domain" description="NAD-dependent DNA ligase adenylation" evidence="1">
    <location>
        <begin position="3"/>
        <end position="90"/>
    </location>
</feature>
<dbReference type="AlphaFoldDB" id="A0A1V1NV97"/>
<name>A0A1V1NV97_9BACT</name>
<evidence type="ECO:0000259" key="1">
    <source>
        <dbReference type="Pfam" id="PF01653"/>
    </source>
</evidence>
<dbReference type="Proteomes" id="UP000189670">
    <property type="component" value="Unassembled WGS sequence"/>
</dbReference>
<comment type="caution">
    <text evidence="2">The sequence shown here is derived from an EMBL/GenBank/DDBJ whole genome shotgun (WGS) entry which is preliminary data.</text>
</comment>
<gene>
    <name evidence="2" type="ORF">OMM_12684</name>
</gene>
<sequence length="94" mass="10624">MQVGATRGNGLVGENITSNLKTIKEIPLKIKKNLDLEVRGEVYLAQNSLLQINQDRQNKNLAPFANLRNAASGSLRQLDPRIVAQRDFTNFYLW</sequence>
<proteinExistence type="predicted"/>